<sequence length="173" mass="19562">MPKTSRRERRYQNRSVRCKICRCKPCKCKEEIHCYQIRPTRTMKRKNTRKKSKGKNKRVLQKGGFLPIAAAALGGCTPCLAGPALGAAGLGTAGYMVTRKSKESVNGKTDYKRKESYSLNKKGKKTKKVFSQKNNRIYVNKKEILPRSKSVKAATKRLNKKIKSCVKSGFKKC</sequence>
<dbReference type="AlphaFoldDB" id="A0A6C0FKV7"/>
<accession>A0A6C0FKV7</accession>
<organism evidence="1">
    <name type="scientific">viral metagenome</name>
    <dbReference type="NCBI Taxonomy" id="1070528"/>
    <lineage>
        <taxon>unclassified sequences</taxon>
        <taxon>metagenomes</taxon>
        <taxon>organismal metagenomes</taxon>
    </lineage>
</organism>
<evidence type="ECO:0000313" key="1">
    <source>
        <dbReference type="EMBL" id="QHT39135.1"/>
    </source>
</evidence>
<reference evidence="1" key="1">
    <citation type="journal article" date="2020" name="Nature">
        <title>Giant virus diversity and host interactions through global metagenomics.</title>
        <authorList>
            <person name="Schulz F."/>
            <person name="Roux S."/>
            <person name="Paez-Espino D."/>
            <person name="Jungbluth S."/>
            <person name="Walsh D.A."/>
            <person name="Denef V.J."/>
            <person name="McMahon K.D."/>
            <person name="Konstantinidis K.T."/>
            <person name="Eloe-Fadrosh E.A."/>
            <person name="Kyrpides N.C."/>
            <person name="Woyke T."/>
        </authorList>
    </citation>
    <scope>NUCLEOTIDE SEQUENCE</scope>
    <source>
        <strain evidence="1">GVMAG-S-ERX556126-94</strain>
    </source>
</reference>
<name>A0A6C0FKV7_9ZZZZ</name>
<proteinExistence type="predicted"/>
<protein>
    <submittedName>
        <fullName evidence="1">Uncharacterized protein</fullName>
    </submittedName>
</protein>
<dbReference type="EMBL" id="MN738838">
    <property type="protein sequence ID" value="QHT39135.1"/>
    <property type="molecule type" value="Genomic_DNA"/>
</dbReference>